<dbReference type="Gene3D" id="3.30.70.100">
    <property type="match status" value="1"/>
</dbReference>
<dbReference type="NCBIfam" id="NF011022">
    <property type="entry name" value="PRK14451.1"/>
    <property type="match status" value="1"/>
</dbReference>
<dbReference type="InterPro" id="IPR020456">
    <property type="entry name" value="Acylphosphatase"/>
</dbReference>
<dbReference type="GO" id="GO:0003998">
    <property type="term" value="F:acylphosphatase activity"/>
    <property type="evidence" value="ECO:0007669"/>
    <property type="project" value="UniProtKB-EC"/>
</dbReference>
<dbReference type="RefSeq" id="WP_078487140.1">
    <property type="nucleotide sequence ID" value="NZ_MPRJ01000039.1"/>
</dbReference>
<sequence length="89" mass="9313">MSICVRCLVSGKVQGVFFRASTRYQAQQLGIAGYANNLPDGRVEVLACGEPEAIDQLKAWLVKGPPSASVSAVACEPVQLVSAQGFTTG</sequence>
<evidence type="ECO:0000256" key="3">
    <source>
        <dbReference type="ARBA" id="ARBA00015991"/>
    </source>
</evidence>
<evidence type="ECO:0000256" key="1">
    <source>
        <dbReference type="ARBA" id="ARBA00005614"/>
    </source>
</evidence>
<organism evidence="8 9">
    <name type="scientific">Solemya velesiana gill symbiont</name>
    <dbReference type="NCBI Taxonomy" id="1918948"/>
    <lineage>
        <taxon>Bacteria</taxon>
        <taxon>Pseudomonadati</taxon>
        <taxon>Pseudomonadota</taxon>
        <taxon>Gammaproteobacteria</taxon>
        <taxon>sulfur-oxidizing symbionts</taxon>
    </lineage>
</organism>
<evidence type="ECO:0000313" key="8">
    <source>
        <dbReference type="EMBL" id="OOZ36434.1"/>
    </source>
</evidence>
<dbReference type="PANTHER" id="PTHR47268:SF4">
    <property type="entry name" value="ACYLPHOSPHATASE"/>
    <property type="match status" value="1"/>
</dbReference>
<evidence type="ECO:0000256" key="5">
    <source>
        <dbReference type="PROSITE-ProRule" id="PRU00520"/>
    </source>
</evidence>
<comment type="similarity">
    <text evidence="1 6">Belongs to the acylphosphatase family.</text>
</comment>
<keyword evidence="5" id="KW-0378">Hydrolase</keyword>
<comment type="catalytic activity">
    <reaction evidence="4 5">
        <text>an acyl phosphate + H2O = a carboxylate + phosphate + H(+)</text>
        <dbReference type="Rhea" id="RHEA:14965"/>
        <dbReference type="ChEBI" id="CHEBI:15377"/>
        <dbReference type="ChEBI" id="CHEBI:15378"/>
        <dbReference type="ChEBI" id="CHEBI:29067"/>
        <dbReference type="ChEBI" id="CHEBI:43474"/>
        <dbReference type="ChEBI" id="CHEBI:59918"/>
        <dbReference type="EC" id="3.6.1.7"/>
    </reaction>
</comment>
<keyword evidence="9" id="KW-1185">Reference proteome</keyword>
<evidence type="ECO:0000256" key="4">
    <source>
        <dbReference type="ARBA" id="ARBA00047645"/>
    </source>
</evidence>
<protein>
    <recommendedName>
        <fullName evidence="3 5">acylphosphatase</fullName>
        <ecNumber evidence="2 5">3.6.1.7</ecNumber>
    </recommendedName>
</protein>
<feature type="domain" description="Acylphosphatase-like" evidence="7">
    <location>
        <begin position="4"/>
        <end position="89"/>
    </location>
</feature>
<dbReference type="InterPro" id="IPR017968">
    <property type="entry name" value="Acylphosphatase_CS"/>
</dbReference>
<proteinExistence type="inferred from homology"/>
<feature type="active site" evidence="5">
    <location>
        <position position="37"/>
    </location>
</feature>
<dbReference type="AlphaFoldDB" id="A0A1T2KUC8"/>
<gene>
    <name evidence="8" type="ORF">BOW51_07110</name>
</gene>
<comment type="caution">
    <text evidence="8">The sequence shown here is derived from an EMBL/GenBank/DDBJ whole genome shotgun (WGS) entry which is preliminary data.</text>
</comment>
<dbReference type="InterPro" id="IPR036046">
    <property type="entry name" value="Acylphosphatase-like_dom_sf"/>
</dbReference>
<dbReference type="InterPro" id="IPR001792">
    <property type="entry name" value="Acylphosphatase-like_dom"/>
</dbReference>
<evidence type="ECO:0000259" key="7">
    <source>
        <dbReference type="PROSITE" id="PS51160"/>
    </source>
</evidence>
<dbReference type="PROSITE" id="PS51160">
    <property type="entry name" value="ACYLPHOSPHATASE_3"/>
    <property type="match status" value="1"/>
</dbReference>
<name>A0A1T2KUC8_9GAMM</name>
<dbReference type="Pfam" id="PF00708">
    <property type="entry name" value="Acylphosphatase"/>
    <property type="match status" value="1"/>
</dbReference>
<reference evidence="8 9" key="1">
    <citation type="submission" date="2016-11" db="EMBL/GenBank/DDBJ databases">
        <title>Mixed transmission modes and dynamic genome evolution in an obligate animal-bacterial symbiosis.</title>
        <authorList>
            <person name="Russell S.L."/>
            <person name="Corbett-Detig R.B."/>
            <person name="Cavanaugh C.M."/>
        </authorList>
    </citation>
    <scope>NUCLEOTIDE SEQUENCE [LARGE SCALE GENOMIC DNA]</scope>
    <source>
        <strain evidence="8">Se-Cadez</strain>
    </source>
</reference>
<evidence type="ECO:0000256" key="6">
    <source>
        <dbReference type="RuleBase" id="RU004168"/>
    </source>
</evidence>
<dbReference type="Proteomes" id="UP000190896">
    <property type="component" value="Unassembled WGS sequence"/>
</dbReference>
<dbReference type="PANTHER" id="PTHR47268">
    <property type="entry name" value="ACYLPHOSPHATASE"/>
    <property type="match status" value="1"/>
</dbReference>
<dbReference type="PROSITE" id="PS00150">
    <property type="entry name" value="ACYLPHOSPHATASE_1"/>
    <property type="match status" value="1"/>
</dbReference>
<accession>A0A1T2KUC8</accession>
<dbReference type="OrthoDB" id="5295388at2"/>
<dbReference type="NCBIfam" id="NF011000">
    <property type="entry name" value="PRK14426.1"/>
    <property type="match status" value="1"/>
</dbReference>
<feature type="active site" evidence="5">
    <location>
        <position position="19"/>
    </location>
</feature>
<evidence type="ECO:0000256" key="2">
    <source>
        <dbReference type="ARBA" id="ARBA00012150"/>
    </source>
</evidence>
<dbReference type="EMBL" id="MPRJ01000039">
    <property type="protein sequence ID" value="OOZ36434.1"/>
    <property type="molecule type" value="Genomic_DNA"/>
</dbReference>
<evidence type="ECO:0000313" key="9">
    <source>
        <dbReference type="Proteomes" id="UP000190896"/>
    </source>
</evidence>
<dbReference type="EC" id="3.6.1.7" evidence="2 5"/>
<dbReference type="SUPFAM" id="SSF54975">
    <property type="entry name" value="Acylphosphatase/BLUF domain-like"/>
    <property type="match status" value="1"/>
</dbReference>